<dbReference type="OrthoDB" id="4172723at2759"/>
<protein>
    <submittedName>
        <fullName evidence="1">Uncharacterized protein</fullName>
    </submittedName>
</protein>
<dbReference type="Proteomes" id="UP000224634">
    <property type="component" value="Unassembled WGS sequence"/>
</dbReference>
<proteinExistence type="predicted"/>
<evidence type="ECO:0000313" key="2">
    <source>
        <dbReference type="Proteomes" id="UP000224634"/>
    </source>
</evidence>
<sequence length="255" mass="29288">MANKEERHHPSGHIFFNPSYSKVSIHRAPTQLHHSAIQNITASVFWRVMPAKVNYYSGAEGEQQQNSEIGVSEDYADLVKNMKSWLEGPEGKKVKIAFLVKLTEQPRYSGKRCYRALQKEVIENAERYVNDREGFTAKEEDLDGGERGKMQAYGATFVGRITAFFEIWERDEDSGDAVRRGERVHFYDSSKKLNPRDLSFNFDDFVVPVPELQGEQVKISWKSWAAQVASSRGDLAFERFRRVLSSYVVKPESPR</sequence>
<keyword evidence="2" id="KW-1185">Reference proteome</keyword>
<accession>A0A2B7YGU7</accession>
<dbReference type="EMBL" id="PDNA01000040">
    <property type="protein sequence ID" value="PGH20400.1"/>
    <property type="molecule type" value="Genomic_DNA"/>
</dbReference>
<evidence type="ECO:0000313" key="1">
    <source>
        <dbReference type="EMBL" id="PGH20400.1"/>
    </source>
</evidence>
<gene>
    <name evidence="1" type="ORF">AJ80_03545</name>
</gene>
<organism evidence="1 2">
    <name type="scientific">Polytolypa hystricis (strain UAMH7299)</name>
    <dbReference type="NCBI Taxonomy" id="1447883"/>
    <lineage>
        <taxon>Eukaryota</taxon>
        <taxon>Fungi</taxon>
        <taxon>Dikarya</taxon>
        <taxon>Ascomycota</taxon>
        <taxon>Pezizomycotina</taxon>
        <taxon>Eurotiomycetes</taxon>
        <taxon>Eurotiomycetidae</taxon>
        <taxon>Onygenales</taxon>
        <taxon>Onygenales incertae sedis</taxon>
        <taxon>Polytolypa</taxon>
    </lineage>
</organism>
<dbReference type="AlphaFoldDB" id="A0A2B7YGU7"/>
<name>A0A2B7YGU7_POLH7</name>
<comment type="caution">
    <text evidence="1">The sequence shown here is derived from an EMBL/GenBank/DDBJ whole genome shotgun (WGS) entry which is preliminary data.</text>
</comment>
<reference evidence="1 2" key="1">
    <citation type="submission" date="2017-10" db="EMBL/GenBank/DDBJ databases">
        <title>Comparative genomics in systemic dimorphic fungi from Ajellomycetaceae.</title>
        <authorList>
            <person name="Munoz J.F."/>
            <person name="Mcewen J.G."/>
            <person name="Clay O.K."/>
            <person name="Cuomo C.A."/>
        </authorList>
    </citation>
    <scope>NUCLEOTIDE SEQUENCE [LARGE SCALE GENOMIC DNA]</scope>
    <source>
        <strain evidence="1 2">UAMH7299</strain>
    </source>
</reference>